<feature type="binding site" evidence="5 7">
    <location>
        <position position="135"/>
    </location>
    <ligand>
        <name>substrate</name>
    </ligand>
</feature>
<evidence type="ECO:0000256" key="4">
    <source>
        <dbReference type="ARBA" id="ARBA00023235"/>
    </source>
</evidence>
<dbReference type="UniPathway" id="UPA00042">
    <property type="reaction ID" value="UER00497"/>
</dbReference>
<proteinExistence type="inferred from homology"/>
<organism evidence="9 10">
    <name type="scientific">Clostridium niameyense</name>
    <dbReference type="NCBI Taxonomy" id="1622073"/>
    <lineage>
        <taxon>Bacteria</taxon>
        <taxon>Bacillati</taxon>
        <taxon>Bacillota</taxon>
        <taxon>Clostridia</taxon>
        <taxon>Eubacteriales</taxon>
        <taxon>Clostridiaceae</taxon>
        <taxon>Clostridium</taxon>
    </lineage>
</organism>
<dbReference type="InterPro" id="IPR011079">
    <property type="entry name" value="Ala_racemase_C"/>
</dbReference>
<dbReference type="PRINTS" id="PR00992">
    <property type="entry name" value="ALARACEMASE"/>
</dbReference>
<dbReference type="EMBL" id="SXDP01000001">
    <property type="protein sequence ID" value="NEZ45790.1"/>
    <property type="molecule type" value="Genomic_DNA"/>
</dbReference>
<feature type="active site" description="Proton acceptor; specific for D-alanine" evidence="5">
    <location>
        <position position="37"/>
    </location>
</feature>
<dbReference type="InterPro" id="IPR029066">
    <property type="entry name" value="PLP-binding_barrel"/>
</dbReference>
<gene>
    <name evidence="9" type="primary">alr</name>
    <name evidence="9" type="ORF">FDF74_01035</name>
</gene>
<dbReference type="Gene3D" id="2.40.37.10">
    <property type="entry name" value="Lyase, Ornithine Decarboxylase, Chain A, domain 1"/>
    <property type="match status" value="1"/>
</dbReference>
<comment type="catalytic activity">
    <reaction evidence="1 5">
        <text>L-alanine = D-alanine</text>
        <dbReference type="Rhea" id="RHEA:20249"/>
        <dbReference type="ChEBI" id="CHEBI:57416"/>
        <dbReference type="ChEBI" id="CHEBI:57972"/>
        <dbReference type="EC" id="5.1.1.1"/>
    </reaction>
</comment>
<keyword evidence="3 5" id="KW-0663">Pyridoxal phosphate</keyword>
<dbReference type="FunFam" id="3.20.20.10:FF:000002">
    <property type="entry name" value="Alanine racemase"/>
    <property type="match status" value="1"/>
</dbReference>
<dbReference type="PANTHER" id="PTHR30511:SF0">
    <property type="entry name" value="ALANINE RACEMASE, CATABOLIC-RELATED"/>
    <property type="match status" value="1"/>
</dbReference>
<name>A0A6M0R7X1_9CLOT</name>
<dbReference type="SUPFAM" id="SSF50621">
    <property type="entry name" value="Alanine racemase C-terminal domain-like"/>
    <property type="match status" value="1"/>
</dbReference>
<reference evidence="9 10" key="1">
    <citation type="submission" date="2019-04" db="EMBL/GenBank/DDBJ databases">
        <title>Genome sequencing of Clostridium botulinum Groups I-IV and Clostridium butyricum.</title>
        <authorList>
            <person name="Brunt J."/>
            <person name="Van Vliet A.H.M."/>
            <person name="Stringer S.C."/>
            <person name="Carter A.T."/>
            <person name="Peck M.W."/>
        </authorList>
    </citation>
    <scope>NUCLEOTIDE SEQUENCE [LARGE SCALE GENOMIC DNA]</scope>
    <source>
        <strain evidence="9 10">IFR 18/094</strain>
    </source>
</reference>
<dbReference type="NCBIfam" id="TIGR00492">
    <property type="entry name" value="alr"/>
    <property type="match status" value="1"/>
</dbReference>
<dbReference type="CDD" id="cd00430">
    <property type="entry name" value="PLPDE_III_AR"/>
    <property type="match status" value="1"/>
</dbReference>
<evidence type="ECO:0000256" key="6">
    <source>
        <dbReference type="PIRSR" id="PIRSR600821-50"/>
    </source>
</evidence>
<dbReference type="SMART" id="SM01005">
    <property type="entry name" value="Ala_racemase_C"/>
    <property type="match status" value="1"/>
</dbReference>
<dbReference type="PANTHER" id="PTHR30511">
    <property type="entry name" value="ALANINE RACEMASE"/>
    <property type="match status" value="1"/>
</dbReference>
<dbReference type="AlphaFoldDB" id="A0A6M0R7X1"/>
<dbReference type="GO" id="GO:0008784">
    <property type="term" value="F:alanine racemase activity"/>
    <property type="evidence" value="ECO:0007669"/>
    <property type="project" value="UniProtKB-UniRule"/>
</dbReference>
<evidence type="ECO:0000259" key="8">
    <source>
        <dbReference type="SMART" id="SM01005"/>
    </source>
</evidence>
<evidence type="ECO:0000256" key="5">
    <source>
        <dbReference type="HAMAP-Rule" id="MF_01201"/>
    </source>
</evidence>
<dbReference type="EC" id="5.1.1.1" evidence="5"/>
<evidence type="ECO:0000256" key="1">
    <source>
        <dbReference type="ARBA" id="ARBA00000316"/>
    </source>
</evidence>
<comment type="similarity">
    <text evidence="5">Belongs to the alanine racemase family.</text>
</comment>
<evidence type="ECO:0000256" key="7">
    <source>
        <dbReference type="PIRSR" id="PIRSR600821-52"/>
    </source>
</evidence>
<dbReference type="GO" id="GO:0030170">
    <property type="term" value="F:pyridoxal phosphate binding"/>
    <property type="evidence" value="ECO:0007669"/>
    <property type="project" value="UniProtKB-UniRule"/>
</dbReference>
<dbReference type="GO" id="GO:0030632">
    <property type="term" value="P:D-alanine biosynthetic process"/>
    <property type="evidence" value="ECO:0007669"/>
    <property type="project" value="UniProtKB-UniRule"/>
</dbReference>
<feature type="modified residue" description="N6-(pyridoxal phosphate)lysine" evidence="5 6">
    <location>
        <position position="37"/>
    </location>
</feature>
<comment type="cofactor">
    <cofactor evidence="2 5 6">
        <name>pyridoxal 5'-phosphate</name>
        <dbReference type="ChEBI" id="CHEBI:597326"/>
    </cofactor>
</comment>
<dbReference type="Proteomes" id="UP000473885">
    <property type="component" value="Unassembled WGS sequence"/>
</dbReference>
<comment type="pathway">
    <text evidence="5">Amino-acid biosynthesis; D-alanine biosynthesis; D-alanine from L-alanine: step 1/1.</text>
</comment>
<evidence type="ECO:0000313" key="10">
    <source>
        <dbReference type="Proteomes" id="UP000473885"/>
    </source>
</evidence>
<evidence type="ECO:0000256" key="3">
    <source>
        <dbReference type="ARBA" id="ARBA00022898"/>
    </source>
</evidence>
<dbReference type="GO" id="GO:0005829">
    <property type="term" value="C:cytosol"/>
    <property type="evidence" value="ECO:0007669"/>
    <property type="project" value="TreeGrafter"/>
</dbReference>
<dbReference type="InterPro" id="IPR000821">
    <property type="entry name" value="Ala_racemase"/>
</dbReference>
<feature type="domain" description="Alanine racemase C-terminal" evidence="8">
    <location>
        <begin position="245"/>
        <end position="373"/>
    </location>
</feature>
<keyword evidence="10" id="KW-1185">Reference proteome</keyword>
<feature type="binding site" evidence="5 7">
    <location>
        <position position="314"/>
    </location>
    <ligand>
        <name>substrate</name>
    </ligand>
</feature>
<accession>A0A6M0R7X1</accession>
<dbReference type="InterPro" id="IPR009006">
    <property type="entry name" value="Ala_racemase/Decarboxylase_C"/>
</dbReference>
<feature type="active site" description="Proton acceptor; specific for L-alanine" evidence="5">
    <location>
        <position position="266"/>
    </location>
</feature>
<sequence length="385" mass="43510">MEILNPVWAEINLDNLNFNINKIKEKVRGSKIIGIVKCDAYGHGAIEVSKCLIKNGVNKLAVANINEAIELRKNGIDCSIMILGITIEEAIDKLIEYNIESAVSTYDFAYKLSKKAKKLGKIAKINIALDTGMGRIGFRYSKESIEDIKKISELENMEICSIFSHFSSADHKDKEYCKFQIKNYNLFQRELAKYKLDVCSKCVANSATVIDMPEYKFDYVRPGIIEYGYYPSNEVKKQLLEIKPVLTWKTKIIHIKAVEENQCIGYGRKFKTKRKSIIATIPVGYGDGYSRNLSGKAKVIVNGHIVPVVGTICMDQCMIDVTDVENVNLHDEVVLLGKQGDAKFDAEDMADLIDSISYEVLCNIGRRVPRVYIEGEKIIKIKNYM</sequence>
<keyword evidence="4 5" id="KW-0413">Isomerase</keyword>
<dbReference type="Pfam" id="PF01168">
    <property type="entry name" value="Ala_racemase_N"/>
    <property type="match status" value="1"/>
</dbReference>
<dbReference type="FunFam" id="2.40.37.10:FF:000006">
    <property type="entry name" value="Alanine racemase"/>
    <property type="match status" value="1"/>
</dbReference>
<evidence type="ECO:0000256" key="2">
    <source>
        <dbReference type="ARBA" id="ARBA00001933"/>
    </source>
</evidence>
<dbReference type="SUPFAM" id="SSF51419">
    <property type="entry name" value="PLP-binding barrel"/>
    <property type="match status" value="1"/>
</dbReference>
<dbReference type="Pfam" id="PF00842">
    <property type="entry name" value="Ala_racemase_C"/>
    <property type="match status" value="1"/>
</dbReference>
<evidence type="ECO:0000313" key="9">
    <source>
        <dbReference type="EMBL" id="NEZ45790.1"/>
    </source>
</evidence>
<comment type="caution">
    <text evidence="9">The sequence shown here is derived from an EMBL/GenBank/DDBJ whole genome shotgun (WGS) entry which is preliminary data.</text>
</comment>
<comment type="function">
    <text evidence="5">Catalyzes the interconversion of L-alanine and D-alanine. May also act on other amino acids.</text>
</comment>
<dbReference type="HAMAP" id="MF_01201">
    <property type="entry name" value="Ala_racemase"/>
    <property type="match status" value="1"/>
</dbReference>
<protein>
    <recommendedName>
        <fullName evidence="5">Alanine racemase</fullName>
        <ecNumber evidence="5">5.1.1.1</ecNumber>
    </recommendedName>
</protein>
<dbReference type="Gene3D" id="3.20.20.10">
    <property type="entry name" value="Alanine racemase"/>
    <property type="match status" value="1"/>
</dbReference>
<dbReference type="GO" id="GO:0009252">
    <property type="term" value="P:peptidoglycan biosynthetic process"/>
    <property type="evidence" value="ECO:0007669"/>
    <property type="project" value="TreeGrafter"/>
</dbReference>
<dbReference type="InterPro" id="IPR001608">
    <property type="entry name" value="Ala_racemase_N"/>
</dbReference>